<organism evidence="1 2">
    <name type="scientific">Cenococcum geophilum 1.58</name>
    <dbReference type="NCBI Taxonomy" id="794803"/>
    <lineage>
        <taxon>Eukaryota</taxon>
        <taxon>Fungi</taxon>
        <taxon>Dikarya</taxon>
        <taxon>Ascomycota</taxon>
        <taxon>Pezizomycotina</taxon>
        <taxon>Dothideomycetes</taxon>
        <taxon>Pleosporomycetidae</taxon>
        <taxon>Gloniales</taxon>
        <taxon>Gloniaceae</taxon>
        <taxon>Cenococcum</taxon>
    </lineage>
</organism>
<reference evidence="1 2" key="1">
    <citation type="journal article" date="2016" name="Nat. Commun.">
        <title>Ectomycorrhizal ecology is imprinted in the genome of the dominant symbiotic fungus Cenococcum geophilum.</title>
        <authorList>
            <consortium name="DOE Joint Genome Institute"/>
            <person name="Peter M."/>
            <person name="Kohler A."/>
            <person name="Ohm R.A."/>
            <person name="Kuo A."/>
            <person name="Krutzmann J."/>
            <person name="Morin E."/>
            <person name="Arend M."/>
            <person name="Barry K.W."/>
            <person name="Binder M."/>
            <person name="Choi C."/>
            <person name="Clum A."/>
            <person name="Copeland A."/>
            <person name="Grisel N."/>
            <person name="Haridas S."/>
            <person name="Kipfer T."/>
            <person name="LaButti K."/>
            <person name="Lindquist E."/>
            <person name="Lipzen A."/>
            <person name="Maire R."/>
            <person name="Meier B."/>
            <person name="Mihaltcheva S."/>
            <person name="Molinier V."/>
            <person name="Murat C."/>
            <person name="Poggeler S."/>
            <person name="Quandt C.A."/>
            <person name="Sperisen C."/>
            <person name="Tritt A."/>
            <person name="Tisserant E."/>
            <person name="Crous P.W."/>
            <person name="Henrissat B."/>
            <person name="Nehls U."/>
            <person name="Egli S."/>
            <person name="Spatafora J.W."/>
            <person name="Grigoriev I.V."/>
            <person name="Martin F.M."/>
        </authorList>
    </citation>
    <scope>NUCLEOTIDE SEQUENCE [LARGE SCALE GENOMIC DNA]</scope>
    <source>
        <strain evidence="1 2">1.58</strain>
    </source>
</reference>
<evidence type="ECO:0000313" key="2">
    <source>
        <dbReference type="Proteomes" id="UP000250078"/>
    </source>
</evidence>
<accession>A0ACC8EPC6</accession>
<dbReference type="Proteomes" id="UP000250078">
    <property type="component" value="Unassembled WGS sequence"/>
</dbReference>
<evidence type="ECO:0000313" key="1">
    <source>
        <dbReference type="EMBL" id="OCK88258.1"/>
    </source>
</evidence>
<protein>
    <submittedName>
        <fullName evidence="1">Uncharacterized protein</fullName>
    </submittedName>
</protein>
<proteinExistence type="predicted"/>
<keyword evidence="2" id="KW-1185">Reference proteome</keyword>
<sequence length="155" mass="16933">MVHADILATPGAQPSKPLPRFQWPNGGTGRSPRYQPSGSSSRQGRDKHVFRSGFDHANVYHSLDYLWTALTGWKLCENGADGKIRVAGIGMFHQLHCLNRSRSVIQQLQASKRIGYSVFTDVSEHRATGPTGSTTFAQLFCAINDTVEASSIDSG</sequence>
<name>A0ACC8EPC6_9PEZI</name>
<dbReference type="EMBL" id="KV748245">
    <property type="protein sequence ID" value="OCK88258.1"/>
    <property type="molecule type" value="Genomic_DNA"/>
</dbReference>
<gene>
    <name evidence="1" type="ORF">K441DRAFT_669405</name>
</gene>